<proteinExistence type="predicted"/>
<dbReference type="EMBL" id="JBANQN010000003">
    <property type="protein sequence ID" value="KAK6795511.1"/>
    <property type="molecule type" value="Genomic_DNA"/>
</dbReference>
<evidence type="ECO:0000313" key="2">
    <source>
        <dbReference type="Proteomes" id="UP001371456"/>
    </source>
</evidence>
<accession>A0AAN8U1D6</accession>
<protein>
    <submittedName>
        <fullName evidence="1">Uncharacterized protein</fullName>
    </submittedName>
</protein>
<keyword evidence="2" id="KW-1185">Reference proteome</keyword>
<comment type="caution">
    <text evidence="1">The sequence shown here is derived from an EMBL/GenBank/DDBJ whole genome shotgun (WGS) entry which is preliminary data.</text>
</comment>
<sequence>MAIAEFVVVAGDYMGVWEETPKS</sequence>
<dbReference type="Proteomes" id="UP001371456">
    <property type="component" value="Unassembled WGS sequence"/>
</dbReference>
<gene>
    <name evidence="1" type="ORF">RDI58_008964</name>
</gene>
<organism evidence="1 2">
    <name type="scientific">Solanum bulbocastanum</name>
    <name type="common">Wild potato</name>
    <dbReference type="NCBI Taxonomy" id="147425"/>
    <lineage>
        <taxon>Eukaryota</taxon>
        <taxon>Viridiplantae</taxon>
        <taxon>Streptophyta</taxon>
        <taxon>Embryophyta</taxon>
        <taxon>Tracheophyta</taxon>
        <taxon>Spermatophyta</taxon>
        <taxon>Magnoliopsida</taxon>
        <taxon>eudicotyledons</taxon>
        <taxon>Gunneridae</taxon>
        <taxon>Pentapetalae</taxon>
        <taxon>asterids</taxon>
        <taxon>lamiids</taxon>
        <taxon>Solanales</taxon>
        <taxon>Solanaceae</taxon>
        <taxon>Solanoideae</taxon>
        <taxon>Solaneae</taxon>
        <taxon>Solanum</taxon>
    </lineage>
</organism>
<evidence type="ECO:0000313" key="1">
    <source>
        <dbReference type="EMBL" id="KAK6795511.1"/>
    </source>
</evidence>
<dbReference type="AlphaFoldDB" id="A0AAN8U1D6"/>
<name>A0AAN8U1D6_SOLBU</name>
<reference evidence="1 2" key="1">
    <citation type="submission" date="2024-02" db="EMBL/GenBank/DDBJ databases">
        <title>de novo genome assembly of Solanum bulbocastanum strain 11H21.</title>
        <authorList>
            <person name="Hosaka A.J."/>
        </authorList>
    </citation>
    <scope>NUCLEOTIDE SEQUENCE [LARGE SCALE GENOMIC DNA]</scope>
    <source>
        <tissue evidence="1">Young leaves</tissue>
    </source>
</reference>